<name>A0A1I5C6S4_9FIRM</name>
<evidence type="ECO:0000313" key="1">
    <source>
        <dbReference type="EMBL" id="SFN82637.1"/>
    </source>
</evidence>
<organism evidence="1 2">
    <name type="scientific">Anaerocolumna aminovalerica</name>
    <dbReference type="NCBI Taxonomy" id="1527"/>
    <lineage>
        <taxon>Bacteria</taxon>
        <taxon>Bacillati</taxon>
        <taxon>Bacillota</taxon>
        <taxon>Clostridia</taxon>
        <taxon>Lachnospirales</taxon>
        <taxon>Lachnospiraceae</taxon>
        <taxon>Anaerocolumna</taxon>
    </lineage>
</organism>
<dbReference type="AlphaFoldDB" id="A0A1I5C6S4"/>
<evidence type="ECO:0000313" key="2">
    <source>
        <dbReference type="Proteomes" id="UP000198806"/>
    </source>
</evidence>
<keyword evidence="2" id="KW-1185">Reference proteome</keyword>
<dbReference type="Proteomes" id="UP000198806">
    <property type="component" value="Unassembled WGS sequence"/>
</dbReference>
<accession>A0A1I5C6S4</accession>
<gene>
    <name evidence="1" type="ORF">SAMN04489757_102169</name>
</gene>
<sequence>MGVAVNKDRYGLIQHLTVMMYYKKGPTIRLSRNKLFTKITIF</sequence>
<dbReference type="EMBL" id="FOWD01000002">
    <property type="protein sequence ID" value="SFN82637.1"/>
    <property type="molecule type" value="Genomic_DNA"/>
</dbReference>
<reference evidence="1 2" key="1">
    <citation type="submission" date="2016-10" db="EMBL/GenBank/DDBJ databases">
        <authorList>
            <person name="de Groot N.N."/>
        </authorList>
    </citation>
    <scope>NUCLEOTIDE SEQUENCE [LARGE SCALE GENOMIC DNA]</scope>
    <source>
        <strain evidence="1 2">DSM 1283</strain>
    </source>
</reference>
<protein>
    <submittedName>
        <fullName evidence="1">Uncharacterized protein</fullName>
    </submittedName>
</protein>
<proteinExistence type="predicted"/>